<reference evidence="3" key="1">
    <citation type="submission" date="2016-11" db="EMBL/GenBank/DDBJ databases">
        <authorList>
            <person name="Varghese N."/>
            <person name="Submissions S."/>
        </authorList>
    </citation>
    <scope>NUCLEOTIDE SEQUENCE [LARGE SCALE GENOMIC DNA]</scope>
    <source>
        <strain evidence="3">DSM 22623</strain>
    </source>
</reference>
<evidence type="ECO:0000313" key="3">
    <source>
        <dbReference type="Proteomes" id="UP000184432"/>
    </source>
</evidence>
<dbReference type="STRING" id="570521.SAMN04488508_105259"/>
<evidence type="ECO:0000256" key="1">
    <source>
        <dbReference type="SAM" id="SignalP"/>
    </source>
</evidence>
<sequence length="208" mass="24264">MNSYPLLQMTTKIKKLVFIVAAFCFFSQAHAQNDHIALERINAEEFRVRSTNGIPFTVVLENSNNNGQYQLASNTELTFKFDDVTRQSMIRIVFDRAAYQTMEDKIILQYRSDVEWIKSQLDITDDQSKLFPTRPIFDDRSLEALKSKVFQYTTTSTKENAFNKWIERVNYSYGAVLFLRELYAASNGENNPQSRNFESINVYEALRM</sequence>
<accession>A0A1M6GFU7</accession>
<gene>
    <name evidence="2" type="ORF">SAMN04488508_105259</name>
</gene>
<evidence type="ECO:0000313" key="2">
    <source>
        <dbReference type="EMBL" id="SHJ08845.1"/>
    </source>
</evidence>
<protein>
    <recommendedName>
        <fullName evidence="4">DUF4369 domain-containing protein</fullName>
    </recommendedName>
</protein>
<proteinExistence type="predicted"/>
<keyword evidence="1" id="KW-0732">Signal</keyword>
<organism evidence="2 3">
    <name type="scientific">Aquimarina spongiae</name>
    <dbReference type="NCBI Taxonomy" id="570521"/>
    <lineage>
        <taxon>Bacteria</taxon>
        <taxon>Pseudomonadati</taxon>
        <taxon>Bacteroidota</taxon>
        <taxon>Flavobacteriia</taxon>
        <taxon>Flavobacteriales</taxon>
        <taxon>Flavobacteriaceae</taxon>
        <taxon>Aquimarina</taxon>
    </lineage>
</organism>
<evidence type="ECO:0008006" key="4">
    <source>
        <dbReference type="Google" id="ProtNLM"/>
    </source>
</evidence>
<feature type="signal peptide" evidence="1">
    <location>
        <begin position="1"/>
        <end position="31"/>
    </location>
</feature>
<dbReference type="Proteomes" id="UP000184432">
    <property type="component" value="Unassembled WGS sequence"/>
</dbReference>
<feature type="chain" id="PRO_5012477658" description="DUF4369 domain-containing protein" evidence="1">
    <location>
        <begin position="32"/>
        <end position="208"/>
    </location>
</feature>
<dbReference type="AlphaFoldDB" id="A0A1M6GFU7"/>
<name>A0A1M6GFU7_9FLAO</name>
<keyword evidence="3" id="KW-1185">Reference proteome</keyword>
<dbReference type="EMBL" id="FQYP01000005">
    <property type="protein sequence ID" value="SHJ08845.1"/>
    <property type="molecule type" value="Genomic_DNA"/>
</dbReference>